<evidence type="ECO:0000313" key="6">
    <source>
        <dbReference type="WBParaSite" id="MCOS_0000211901-mRNA-1"/>
    </source>
</evidence>
<reference evidence="4 5" key="2">
    <citation type="submission" date="2018-10" db="EMBL/GenBank/DDBJ databases">
        <authorList>
            <consortium name="Pathogen Informatics"/>
        </authorList>
    </citation>
    <scope>NUCLEOTIDE SEQUENCE [LARGE SCALE GENOMIC DNA]</scope>
</reference>
<keyword evidence="2" id="KW-1133">Transmembrane helix</keyword>
<dbReference type="AlphaFoldDB" id="A0A0R3U5V4"/>
<accession>A0A0R3U5V4</accession>
<proteinExistence type="predicted"/>
<feature type="compositionally biased region" description="Acidic residues" evidence="1">
    <location>
        <begin position="96"/>
        <end position="134"/>
    </location>
</feature>
<sequence>MVSTGTLLALLGGCLASLVPLHCAMLVLGIAALYALVLCLSYEAARGQSQAETLSLSPTPVEAPYCASVTDKYGHSLDVYVSGTSEYAIVDVEIGESEVEEEEEAVNEEEAANKEEEEAVNEVEESDTDAETESAMDFKVVTNALGVMDSDDDDSTPRDYERVVGGLL</sequence>
<feature type="signal peptide" evidence="3">
    <location>
        <begin position="1"/>
        <end position="16"/>
    </location>
</feature>
<organism evidence="6">
    <name type="scientific">Mesocestoides corti</name>
    <name type="common">Flatworm</name>
    <dbReference type="NCBI Taxonomy" id="53468"/>
    <lineage>
        <taxon>Eukaryota</taxon>
        <taxon>Metazoa</taxon>
        <taxon>Spiralia</taxon>
        <taxon>Lophotrochozoa</taxon>
        <taxon>Platyhelminthes</taxon>
        <taxon>Cestoda</taxon>
        <taxon>Eucestoda</taxon>
        <taxon>Cyclophyllidea</taxon>
        <taxon>Mesocestoididae</taxon>
        <taxon>Mesocestoides</taxon>
    </lineage>
</organism>
<dbReference type="WBParaSite" id="MCOS_0000211901-mRNA-1">
    <property type="protein sequence ID" value="MCOS_0000211901-mRNA-1"/>
    <property type="gene ID" value="MCOS_0000211901"/>
</dbReference>
<keyword evidence="5" id="KW-1185">Reference proteome</keyword>
<evidence type="ECO:0000256" key="2">
    <source>
        <dbReference type="SAM" id="Phobius"/>
    </source>
</evidence>
<dbReference type="Proteomes" id="UP000267029">
    <property type="component" value="Unassembled WGS sequence"/>
</dbReference>
<keyword evidence="3" id="KW-0732">Signal</keyword>
<name>A0A0R3U5V4_MESCO</name>
<keyword evidence="2" id="KW-0812">Transmembrane</keyword>
<evidence type="ECO:0000256" key="3">
    <source>
        <dbReference type="SAM" id="SignalP"/>
    </source>
</evidence>
<reference evidence="6" key="1">
    <citation type="submission" date="2017-02" db="UniProtKB">
        <authorList>
            <consortium name="WormBaseParasite"/>
        </authorList>
    </citation>
    <scope>IDENTIFICATION</scope>
</reference>
<evidence type="ECO:0000313" key="5">
    <source>
        <dbReference type="Proteomes" id="UP000267029"/>
    </source>
</evidence>
<protein>
    <submittedName>
        <fullName evidence="6">Conserved plasma membrane protein</fullName>
    </submittedName>
</protein>
<feature type="chain" id="PRO_5043132185" evidence="3">
    <location>
        <begin position="17"/>
        <end position="168"/>
    </location>
</feature>
<evidence type="ECO:0000313" key="4">
    <source>
        <dbReference type="EMBL" id="VDD76117.1"/>
    </source>
</evidence>
<dbReference type="EMBL" id="UXSR01000320">
    <property type="protein sequence ID" value="VDD76117.1"/>
    <property type="molecule type" value="Genomic_DNA"/>
</dbReference>
<keyword evidence="2" id="KW-0472">Membrane</keyword>
<feature type="transmembrane region" description="Helical" evidence="2">
    <location>
        <begin position="26"/>
        <end position="45"/>
    </location>
</feature>
<gene>
    <name evidence="4" type="ORF">MCOS_LOCUS2120</name>
</gene>
<evidence type="ECO:0000256" key="1">
    <source>
        <dbReference type="SAM" id="MobiDB-lite"/>
    </source>
</evidence>
<feature type="region of interest" description="Disordered" evidence="1">
    <location>
        <begin position="96"/>
        <end position="168"/>
    </location>
</feature>